<gene>
    <name evidence="1" type="ORF">MCBMB27_00915</name>
    <name evidence="2" type="ORF">SAMN05192567_1583</name>
</gene>
<organism evidence="2 4">
    <name type="scientific">Methylobacterium phyllosphaerae</name>
    <dbReference type="NCBI Taxonomy" id="418223"/>
    <lineage>
        <taxon>Bacteria</taxon>
        <taxon>Pseudomonadati</taxon>
        <taxon>Pseudomonadota</taxon>
        <taxon>Alphaproteobacteria</taxon>
        <taxon>Hyphomicrobiales</taxon>
        <taxon>Methylobacteriaceae</taxon>
        <taxon>Methylobacterium</taxon>
    </lineage>
</organism>
<dbReference type="EMBL" id="CP015367">
    <property type="protein sequence ID" value="APT30206.1"/>
    <property type="molecule type" value="Genomic_DNA"/>
</dbReference>
<evidence type="ECO:0000313" key="4">
    <source>
        <dbReference type="Proteomes" id="UP000199140"/>
    </source>
</evidence>
<evidence type="ECO:0000313" key="2">
    <source>
        <dbReference type="EMBL" id="SFH76162.1"/>
    </source>
</evidence>
<dbReference type="EMBL" id="FOPK01000058">
    <property type="protein sequence ID" value="SFH76162.1"/>
    <property type="molecule type" value="Genomic_DNA"/>
</dbReference>
<dbReference type="RefSeq" id="WP_139231705.1">
    <property type="nucleotide sequence ID" value="NZ_CP015367.1"/>
</dbReference>
<dbReference type="Proteomes" id="UP000185487">
    <property type="component" value="Chromosome"/>
</dbReference>
<keyword evidence="3" id="KW-1185">Reference proteome</keyword>
<accession>A0AAE8L9W8</accession>
<dbReference type="Proteomes" id="UP000199140">
    <property type="component" value="Unassembled WGS sequence"/>
</dbReference>
<name>A0AAE8L9W8_9HYPH</name>
<evidence type="ECO:0000313" key="1">
    <source>
        <dbReference type="EMBL" id="APT30206.1"/>
    </source>
</evidence>
<protein>
    <submittedName>
        <fullName evidence="2">Uncharacterized protein</fullName>
    </submittedName>
</protein>
<dbReference type="AlphaFoldDB" id="A0AAE8L9W8"/>
<evidence type="ECO:0000313" key="3">
    <source>
        <dbReference type="Proteomes" id="UP000185487"/>
    </source>
</evidence>
<dbReference type="KEGG" id="mphy:MCBMB27_00915"/>
<sequence>MNDDRNQPGSPSPRTVAALGASISHFAMRERYRDYVIENVIPLCRSSEECDALGKNHHDTLLGSEFHHLMLIIWKESPFVTAAELAALGSSKVFRDIPFNCHSLGLYLVDDTTTVSAATQQVRKHVAIAMAYQLVQQEQQGRSLELRATQHLNDLFLAIGSAPARDRTAQVPNHSPVVIAKP</sequence>
<reference evidence="1 3" key="1">
    <citation type="submission" date="2016-04" db="EMBL/GenBank/DDBJ databases">
        <title>Complete genome sequencing and analysis of CBMB27, Methylobacterium phyllosphaerae isolated from leaf tissues of rice (Oryza sativa L.).</title>
        <authorList>
            <person name="Lee Y."/>
            <person name="Hwangbo K."/>
            <person name="Chung H."/>
            <person name="Yoo J."/>
            <person name="Kim K.Y."/>
            <person name="Sa T.M."/>
            <person name="Um Y."/>
            <person name="Madhaiyan M."/>
        </authorList>
    </citation>
    <scope>NUCLEOTIDE SEQUENCE [LARGE SCALE GENOMIC DNA]</scope>
    <source>
        <strain evidence="1 3">CBMB27</strain>
    </source>
</reference>
<proteinExistence type="predicted"/>
<reference evidence="2 4" key="2">
    <citation type="submission" date="2016-10" db="EMBL/GenBank/DDBJ databases">
        <authorList>
            <person name="Varghese N."/>
            <person name="Submissions S."/>
        </authorList>
    </citation>
    <scope>NUCLEOTIDE SEQUENCE [LARGE SCALE GENOMIC DNA]</scope>
    <source>
        <strain evidence="2 4">CBMB27</strain>
    </source>
</reference>